<dbReference type="PANTHER" id="PTHR30346:SF0">
    <property type="entry name" value="HCA OPERON TRANSCRIPTIONAL ACTIVATOR HCAR"/>
    <property type="match status" value="1"/>
</dbReference>
<evidence type="ECO:0000256" key="2">
    <source>
        <dbReference type="ARBA" id="ARBA00023015"/>
    </source>
</evidence>
<dbReference type="PROSITE" id="PS50931">
    <property type="entry name" value="HTH_LYSR"/>
    <property type="match status" value="1"/>
</dbReference>
<sequence length="313" mass="34902">MSLSFRQLRYFVAAAELGQLSRAAVELNISQSAITVAIRELEETLGARLLNRTAQGVELTDVGRRFLSHAYAILASVDEALKVPDIESTIEGTLSLAASYTLLGYFLPYHLQRLATLYPRISIRLYEARRDEIEEGLLNNRYDMGVLLADNVTNPELSVERLFASTRRLWVPAQHPLLQKRAVTFADVAKEPFIMLTVDEAAQTAARYWQDTNFQPHVILRTSSVEAVRSMVANGSGVAILSDMVYRPWSLEGKRIETVTLKNAVPAMTGGVAWSGRVEPSTPMQLFLEYFRQTFSSPHLPSAALRQGRSGSR</sequence>
<comment type="caution">
    <text evidence="6">The sequence shown here is derived from an EMBL/GenBank/DDBJ whole genome shotgun (WGS) entry which is preliminary data.</text>
</comment>
<keyword evidence="4" id="KW-0804">Transcription</keyword>
<comment type="similarity">
    <text evidence="1">Belongs to the LysR transcriptional regulatory family.</text>
</comment>
<dbReference type="InterPro" id="IPR000847">
    <property type="entry name" value="LysR_HTH_N"/>
</dbReference>
<dbReference type="FunFam" id="1.10.10.10:FF:000001">
    <property type="entry name" value="LysR family transcriptional regulator"/>
    <property type="match status" value="1"/>
</dbReference>
<feature type="domain" description="HTH lysR-type" evidence="5">
    <location>
        <begin position="3"/>
        <end position="60"/>
    </location>
</feature>
<evidence type="ECO:0000313" key="7">
    <source>
        <dbReference type="Proteomes" id="UP000054770"/>
    </source>
</evidence>
<dbReference type="GO" id="GO:0032993">
    <property type="term" value="C:protein-DNA complex"/>
    <property type="evidence" value="ECO:0007669"/>
    <property type="project" value="TreeGrafter"/>
</dbReference>
<dbReference type="OrthoDB" id="8679465at2"/>
<name>A0A158JRA2_9BURK</name>
<dbReference type="Proteomes" id="UP000054770">
    <property type="component" value="Unassembled WGS sequence"/>
</dbReference>
<dbReference type="PANTHER" id="PTHR30346">
    <property type="entry name" value="TRANSCRIPTIONAL DUAL REGULATOR HCAR-RELATED"/>
    <property type="match status" value="1"/>
</dbReference>
<dbReference type="SUPFAM" id="SSF46785">
    <property type="entry name" value="Winged helix' DNA-binding domain"/>
    <property type="match status" value="1"/>
</dbReference>
<evidence type="ECO:0000259" key="5">
    <source>
        <dbReference type="PROSITE" id="PS50931"/>
    </source>
</evidence>
<proteinExistence type="inferred from homology"/>
<dbReference type="InterPro" id="IPR036390">
    <property type="entry name" value="WH_DNA-bd_sf"/>
</dbReference>
<evidence type="ECO:0000256" key="4">
    <source>
        <dbReference type="ARBA" id="ARBA00023163"/>
    </source>
</evidence>
<evidence type="ECO:0000256" key="1">
    <source>
        <dbReference type="ARBA" id="ARBA00009437"/>
    </source>
</evidence>
<keyword evidence="3" id="KW-0238">DNA-binding</keyword>
<accession>A0A158JRA2</accession>
<gene>
    <name evidence="6" type="ORF">AWB68_04133</name>
</gene>
<dbReference type="PRINTS" id="PR00039">
    <property type="entry name" value="HTHLYSR"/>
</dbReference>
<dbReference type="AlphaFoldDB" id="A0A158JRA2"/>
<protein>
    <submittedName>
        <fullName evidence="6">LysR family transcriptional regulator</fullName>
    </submittedName>
</protein>
<dbReference type="EMBL" id="FCON02000047">
    <property type="protein sequence ID" value="SAL71454.1"/>
    <property type="molecule type" value="Genomic_DNA"/>
</dbReference>
<reference evidence="6" key="1">
    <citation type="submission" date="2016-01" db="EMBL/GenBank/DDBJ databases">
        <authorList>
            <person name="Peeters C."/>
        </authorList>
    </citation>
    <scope>NUCLEOTIDE SEQUENCE [LARGE SCALE GENOMIC DNA]</scope>
    <source>
        <strain evidence="6">LMG 22940</strain>
    </source>
</reference>
<evidence type="ECO:0000256" key="3">
    <source>
        <dbReference type="ARBA" id="ARBA00023125"/>
    </source>
</evidence>
<dbReference type="Gene3D" id="3.40.190.10">
    <property type="entry name" value="Periplasmic binding protein-like II"/>
    <property type="match status" value="2"/>
</dbReference>
<dbReference type="InterPro" id="IPR005119">
    <property type="entry name" value="LysR_subst-bd"/>
</dbReference>
<keyword evidence="2" id="KW-0805">Transcription regulation</keyword>
<dbReference type="GO" id="GO:0003700">
    <property type="term" value="F:DNA-binding transcription factor activity"/>
    <property type="evidence" value="ECO:0007669"/>
    <property type="project" value="InterPro"/>
</dbReference>
<dbReference type="Pfam" id="PF03466">
    <property type="entry name" value="LysR_substrate"/>
    <property type="match status" value="1"/>
</dbReference>
<dbReference type="RefSeq" id="WP_087646218.1">
    <property type="nucleotide sequence ID" value="NZ_FCON02000047.1"/>
</dbReference>
<organism evidence="6 7">
    <name type="scientific">Caballeronia choica</name>
    <dbReference type="NCBI Taxonomy" id="326476"/>
    <lineage>
        <taxon>Bacteria</taxon>
        <taxon>Pseudomonadati</taxon>
        <taxon>Pseudomonadota</taxon>
        <taxon>Betaproteobacteria</taxon>
        <taxon>Burkholderiales</taxon>
        <taxon>Burkholderiaceae</taxon>
        <taxon>Caballeronia</taxon>
    </lineage>
</organism>
<keyword evidence="7" id="KW-1185">Reference proteome</keyword>
<dbReference type="Gene3D" id="1.10.10.10">
    <property type="entry name" value="Winged helix-like DNA-binding domain superfamily/Winged helix DNA-binding domain"/>
    <property type="match status" value="1"/>
</dbReference>
<evidence type="ECO:0000313" key="6">
    <source>
        <dbReference type="EMBL" id="SAL71454.1"/>
    </source>
</evidence>
<dbReference type="Pfam" id="PF00126">
    <property type="entry name" value="HTH_1"/>
    <property type="match status" value="1"/>
</dbReference>
<dbReference type="GO" id="GO:0003677">
    <property type="term" value="F:DNA binding"/>
    <property type="evidence" value="ECO:0007669"/>
    <property type="project" value="UniProtKB-KW"/>
</dbReference>
<dbReference type="SUPFAM" id="SSF53850">
    <property type="entry name" value="Periplasmic binding protein-like II"/>
    <property type="match status" value="1"/>
</dbReference>
<dbReference type="InterPro" id="IPR036388">
    <property type="entry name" value="WH-like_DNA-bd_sf"/>
</dbReference>